<sequence>MRPRSATIADQMQMLDKILPVVTQLEQKGENINTQQMRRTILLKFNDRIQRSVLKKKAESADSWSTKQLLKDLQDFFEVEAQIQKIRGTVESNRKETAPSAAPFDKTTRSTSNRSIRTFPCFYCNDASHTPTSCPRYTTIEQRLELIKRRNLCHDCGSGDHRAKDCTAAACRQCNERVITPICRETPKSTAWTPKPAKDAPQKAQPQAPAPKKKAVMQNFATVVADQSSTSCRIGNHVVLRQQHNPRSTEHSVDPLVGQTRVWNVRTKEFEDVHIMMDTGADQSFITSNYANHLRLGKTGQLQLTIHTLGSSSPTEQSCETTQVEIGERQEVWHSFEFAKIDFITGDVRRTELHHEDRQYLQDHDIQLSISPQIQTLQAPILLGCGDLFVVRPRNGTAT</sequence>
<name>A0AAN8IRW6_TRICO</name>
<protein>
    <recommendedName>
        <fullName evidence="2">CCHC-type domain-containing protein</fullName>
    </recommendedName>
</protein>
<comment type="caution">
    <text evidence="3">The sequence shown here is derived from an EMBL/GenBank/DDBJ whole genome shotgun (WGS) entry which is preliminary data.</text>
</comment>
<dbReference type="Gene3D" id="4.10.60.10">
    <property type="entry name" value="Zinc finger, CCHC-type"/>
    <property type="match status" value="1"/>
</dbReference>
<dbReference type="Gene3D" id="2.40.70.10">
    <property type="entry name" value="Acid Proteases"/>
    <property type="match status" value="1"/>
</dbReference>
<evidence type="ECO:0000256" key="1">
    <source>
        <dbReference type="SAM" id="MobiDB-lite"/>
    </source>
</evidence>
<feature type="domain" description="CCHC-type" evidence="2">
    <location>
        <begin position="152"/>
        <end position="168"/>
    </location>
</feature>
<dbReference type="InterPro" id="IPR021109">
    <property type="entry name" value="Peptidase_aspartic_dom_sf"/>
</dbReference>
<feature type="region of interest" description="Disordered" evidence="1">
    <location>
        <begin position="90"/>
        <end position="111"/>
    </location>
</feature>
<feature type="domain" description="CCHC-type" evidence="2">
    <location>
        <begin position="120"/>
        <end position="136"/>
    </location>
</feature>
<dbReference type="SMART" id="SM00343">
    <property type="entry name" value="ZnF_C2HC"/>
    <property type="match status" value="2"/>
</dbReference>
<evidence type="ECO:0000259" key="2">
    <source>
        <dbReference type="SMART" id="SM00343"/>
    </source>
</evidence>
<dbReference type="AlphaFoldDB" id="A0AAN8IRW6"/>
<reference evidence="3 4" key="1">
    <citation type="submission" date="2019-10" db="EMBL/GenBank/DDBJ databases">
        <title>Assembly and Annotation for the nematode Trichostrongylus colubriformis.</title>
        <authorList>
            <person name="Martin J."/>
        </authorList>
    </citation>
    <scope>NUCLEOTIDE SEQUENCE [LARGE SCALE GENOMIC DNA]</scope>
    <source>
        <strain evidence="3">G859</strain>
        <tissue evidence="3">Whole worm</tissue>
    </source>
</reference>
<evidence type="ECO:0000313" key="3">
    <source>
        <dbReference type="EMBL" id="KAK5980988.1"/>
    </source>
</evidence>
<dbReference type="PANTHER" id="PTHR47331">
    <property type="entry name" value="PHD-TYPE DOMAIN-CONTAINING PROTEIN"/>
    <property type="match status" value="1"/>
</dbReference>
<dbReference type="GO" id="GO:0003676">
    <property type="term" value="F:nucleic acid binding"/>
    <property type="evidence" value="ECO:0007669"/>
    <property type="project" value="InterPro"/>
</dbReference>
<organism evidence="3 4">
    <name type="scientific">Trichostrongylus colubriformis</name>
    <name type="common">Black scour worm</name>
    <dbReference type="NCBI Taxonomy" id="6319"/>
    <lineage>
        <taxon>Eukaryota</taxon>
        <taxon>Metazoa</taxon>
        <taxon>Ecdysozoa</taxon>
        <taxon>Nematoda</taxon>
        <taxon>Chromadorea</taxon>
        <taxon>Rhabditida</taxon>
        <taxon>Rhabditina</taxon>
        <taxon>Rhabditomorpha</taxon>
        <taxon>Strongyloidea</taxon>
        <taxon>Trichostrongylidae</taxon>
        <taxon>Trichostrongylus</taxon>
    </lineage>
</organism>
<dbReference type="PANTHER" id="PTHR47331:SF5">
    <property type="entry name" value="RIBONUCLEASE H"/>
    <property type="match status" value="1"/>
</dbReference>
<gene>
    <name evidence="3" type="ORF">GCK32_019486</name>
</gene>
<proteinExistence type="predicted"/>
<dbReference type="InterPro" id="IPR001878">
    <property type="entry name" value="Znf_CCHC"/>
</dbReference>
<dbReference type="EMBL" id="WIXE01006776">
    <property type="protein sequence ID" value="KAK5980988.1"/>
    <property type="molecule type" value="Genomic_DNA"/>
</dbReference>
<accession>A0AAN8IRW6</accession>
<evidence type="ECO:0000313" key="4">
    <source>
        <dbReference type="Proteomes" id="UP001331761"/>
    </source>
</evidence>
<dbReference type="GO" id="GO:0008270">
    <property type="term" value="F:zinc ion binding"/>
    <property type="evidence" value="ECO:0007669"/>
    <property type="project" value="InterPro"/>
</dbReference>
<dbReference type="Proteomes" id="UP001331761">
    <property type="component" value="Unassembled WGS sequence"/>
</dbReference>
<keyword evidence="4" id="KW-1185">Reference proteome</keyword>
<feature type="region of interest" description="Disordered" evidence="1">
    <location>
        <begin position="187"/>
        <end position="213"/>
    </location>
</feature>